<dbReference type="Proteomes" id="UP000295244">
    <property type="component" value="Unassembled WGS sequence"/>
</dbReference>
<feature type="region of interest" description="Disordered" evidence="1">
    <location>
        <begin position="26"/>
        <end position="64"/>
    </location>
</feature>
<keyword evidence="3" id="KW-1185">Reference proteome</keyword>
<evidence type="ECO:0008006" key="4">
    <source>
        <dbReference type="Google" id="ProtNLM"/>
    </source>
</evidence>
<reference evidence="2 3" key="1">
    <citation type="submission" date="2019-03" db="EMBL/GenBank/DDBJ databases">
        <title>Whole genome sequence of a novel Rubrobacter taiwanensis strain, isolated from Yellowstone National Park.</title>
        <authorList>
            <person name="Freed S."/>
            <person name="Ramaley R.F."/>
            <person name="Kyndt J.A."/>
        </authorList>
    </citation>
    <scope>NUCLEOTIDE SEQUENCE [LARGE SCALE GENOMIC DNA]</scope>
    <source>
        <strain evidence="2 3">Yellowstone</strain>
    </source>
</reference>
<dbReference type="InterPro" id="IPR011659">
    <property type="entry name" value="WD40"/>
</dbReference>
<dbReference type="InterPro" id="IPR011042">
    <property type="entry name" value="6-blade_b-propeller_TolB-like"/>
</dbReference>
<accession>A0A4V2NVW7</accession>
<dbReference type="AlphaFoldDB" id="A0A4V2NVW7"/>
<sequence length="396" mass="42149">MLVRMLVILGIAVLLAGCAVSSREEAAVIPPAPSEGRGADLGLGPGVRPLSAGPGNKSSPSWSPDGERIAYVLDGYVVDKPLFTQDYRRRTARDLGAEEVHWTSGHTLTILAPDQTADTPLSEPLAEVPEIKTRSVYQTSSEGEIEIDRITDRVLAMTPLPPGGYTLASVIDAALENRLAIISSGEELGRLPLTGIEGRVTALSASPDGRQVILAAQDVPGNGPVRLYLLDFPAGTPRLLTQLPPELRLLGDPQWTTHGIYYIAGEERDSDAAAYSLYRLPPNSPAPESVAAVGRDFVPASVKAAPDGERLAIVGRRNPASPTNLYVLNPGSGRIEAVTSNENMDIKISPTDLAWSPDGRHIAIVARSASTAPAVYDTQASSLIRDFYNIYRVPAP</sequence>
<protein>
    <recommendedName>
        <fullName evidence="4">Lipoprotein LpqB beta-propeller domain-containing protein</fullName>
    </recommendedName>
</protein>
<gene>
    <name evidence="2" type="ORF">E0L93_13385</name>
</gene>
<dbReference type="SUPFAM" id="SSF82171">
    <property type="entry name" value="DPP6 N-terminal domain-like"/>
    <property type="match status" value="1"/>
</dbReference>
<evidence type="ECO:0000256" key="1">
    <source>
        <dbReference type="SAM" id="MobiDB-lite"/>
    </source>
</evidence>
<comment type="caution">
    <text evidence="2">The sequence shown here is derived from an EMBL/GenBank/DDBJ whole genome shotgun (WGS) entry which is preliminary data.</text>
</comment>
<dbReference type="EMBL" id="SKBU01000028">
    <property type="protein sequence ID" value="TCJ15142.1"/>
    <property type="molecule type" value="Genomic_DNA"/>
</dbReference>
<name>A0A4V2NVW7_9ACTN</name>
<organism evidence="2 3">
    <name type="scientific">Rubrobacter taiwanensis</name>
    <dbReference type="NCBI Taxonomy" id="185139"/>
    <lineage>
        <taxon>Bacteria</taxon>
        <taxon>Bacillati</taxon>
        <taxon>Actinomycetota</taxon>
        <taxon>Rubrobacteria</taxon>
        <taxon>Rubrobacterales</taxon>
        <taxon>Rubrobacteraceae</taxon>
        <taxon>Rubrobacter</taxon>
    </lineage>
</organism>
<proteinExistence type="predicted"/>
<dbReference type="OrthoDB" id="9808778at2"/>
<dbReference type="Gene3D" id="2.120.10.30">
    <property type="entry name" value="TolB, C-terminal domain"/>
    <property type="match status" value="2"/>
</dbReference>
<evidence type="ECO:0000313" key="2">
    <source>
        <dbReference type="EMBL" id="TCJ15142.1"/>
    </source>
</evidence>
<evidence type="ECO:0000313" key="3">
    <source>
        <dbReference type="Proteomes" id="UP000295244"/>
    </source>
</evidence>
<dbReference type="PROSITE" id="PS51257">
    <property type="entry name" value="PROKAR_LIPOPROTEIN"/>
    <property type="match status" value="1"/>
</dbReference>
<dbReference type="Pfam" id="PF07676">
    <property type="entry name" value="PD40"/>
    <property type="match status" value="1"/>
</dbReference>
<dbReference type="RefSeq" id="WP_132692585.1">
    <property type="nucleotide sequence ID" value="NZ_SKBU01000028.1"/>
</dbReference>